<dbReference type="GO" id="GO:0009245">
    <property type="term" value="P:lipid A biosynthetic process"/>
    <property type="evidence" value="ECO:0007669"/>
    <property type="project" value="UniProtKB-UniRule"/>
</dbReference>
<organism evidence="3 4">
    <name type="scientific">Atlantibacter subterraneus</name>
    <dbReference type="NCBI Taxonomy" id="255519"/>
    <lineage>
        <taxon>Bacteria</taxon>
        <taxon>Pseudomonadati</taxon>
        <taxon>Pseudomonadota</taxon>
        <taxon>Gammaproteobacteria</taxon>
        <taxon>Enterobacterales</taxon>
        <taxon>Enterobacteriaceae</taxon>
        <taxon>Atlantibacter</taxon>
    </lineage>
</organism>
<dbReference type="GO" id="GO:0043165">
    <property type="term" value="P:Gram-negative-bacterium-type cell outer membrane assembly"/>
    <property type="evidence" value="ECO:0007669"/>
    <property type="project" value="InterPro"/>
</dbReference>
<comment type="similarity">
    <text evidence="1">Belongs to the LpxT phosphotransferase family.</text>
</comment>
<feature type="domain" description="Phosphatidic acid phosphatase type 2/haloperoxidase" evidence="2">
    <location>
        <begin position="94"/>
        <end position="209"/>
    </location>
</feature>
<dbReference type="CDD" id="cd01610">
    <property type="entry name" value="PAP2_like"/>
    <property type="match status" value="1"/>
</dbReference>
<evidence type="ECO:0000259" key="2">
    <source>
        <dbReference type="SMART" id="SM00014"/>
    </source>
</evidence>
<dbReference type="GO" id="GO:0009103">
    <property type="term" value="P:lipopolysaccharide biosynthetic process"/>
    <property type="evidence" value="ECO:0007669"/>
    <property type="project" value="UniProtKB-UniRule"/>
</dbReference>
<dbReference type="InterPro" id="IPR032908">
    <property type="entry name" value="LpxT"/>
</dbReference>
<feature type="transmembrane region" description="Helical" evidence="1">
    <location>
        <begin position="91"/>
        <end position="109"/>
    </location>
</feature>
<dbReference type="InterPro" id="IPR036938">
    <property type="entry name" value="PAP2/HPO_sf"/>
</dbReference>
<keyword evidence="1" id="KW-1133">Transmembrane helix</keyword>
<dbReference type="Gene3D" id="1.20.144.10">
    <property type="entry name" value="Phosphatidic acid phosphatase type 2/haloperoxidase"/>
    <property type="match status" value="1"/>
</dbReference>
<dbReference type="GO" id="GO:0005886">
    <property type="term" value="C:plasma membrane"/>
    <property type="evidence" value="ECO:0007669"/>
    <property type="project" value="UniProtKB-SubCell"/>
</dbReference>
<keyword evidence="1" id="KW-0448">Lipopolysaccharide biosynthesis</keyword>
<comment type="caution">
    <text evidence="3">The sequence shown here is derived from an EMBL/GenBank/DDBJ whole genome shotgun (WGS) entry which is preliminary data.</text>
</comment>
<evidence type="ECO:0000256" key="1">
    <source>
        <dbReference type="HAMAP-Rule" id="MF_01945"/>
    </source>
</evidence>
<dbReference type="HAMAP" id="MF_01945">
    <property type="entry name" value="Lipid_A_LpxT"/>
    <property type="match status" value="1"/>
</dbReference>
<dbReference type="SUPFAM" id="SSF48317">
    <property type="entry name" value="Acid phosphatase/Vanadium-dependent haloperoxidase"/>
    <property type="match status" value="1"/>
</dbReference>
<feature type="transmembrane region" description="Helical" evidence="1">
    <location>
        <begin position="151"/>
        <end position="178"/>
    </location>
</feature>
<keyword evidence="1" id="KW-1003">Cell membrane</keyword>
<dbReference type="Proteomes" id="UP000275331">
    <property type="component" value="Unassembled WGS sequence"/>
</dbReference>
<dbReference type="GO" id="GO:0016776">
    <property type="term" value="F:phosphotransferase activity, phosphate group as acceptor"/>
    <property type="evidence" value="ECO:0007669"/>
    <property type="project" value="UniProtKB-UniRule"/>
</dbReference>
<protein>
    <recommendedName>
        <fullName evidence="1">Lipid A 1-diphosphate synthase</fullName>
        <ecNumber evidence="1">2.7.4.29</ecNumber>
    </recommendedName>
    <alternativeName>
        <fullName evidence="1">Kdo(2)-lipid A phosphotransferase</fullName>
    </alternativeName>
    <alternativeName>
        <fullName evidence="1">Undecaprenyl pyrophosphate:lipid A 1-phosphate phosphotransferase</fullName>
    </alternativeName>
</protein>
<keyword evidence="1" id="KW-0812">Transmembrane</keyword>
<dbReference type="RefSeq" id="WP_125291616.1">
    <property type="nucleotide sequence ID" value="NZ_DAIRID010000151.1"/>
</dbReference>
<feature type="transmembrane region" description="Helical" evidence="1">
    <location>
        <begin position="7"/>
        <end position="31"/>
    </location>
</feature>
<comment type="pathway">
    <text evidence="1">Bacterial outer membrane biogenesis; lipopolysaccharide biosynthesis.</text>
</comment>
<dbReference type="EC" id="2.7.4.29" evidence="1"/>
<comment type="subcellular location">
    <subcellularLocation>
        <location evidence="1">Cell inner membrane</location>
        <topology evidence="1">Multi-pass membrane protein</topology>
    </subcellularLocation>
    <text evidence="1">Transferase activity takes place on the periplamic side of the inner membrane.</text>
</comment>
<keyword evidence="1" id="KW-0997">Cell inner membrane</keyword>
<dbReference type="AlphaFoldDB" id="A0A427V7K1"/>
<dbReference type="OrthoDB" id="8477781at2"/>
<dbReference type="GO" id="GO:0050380">
    <property type="term" value="F:undecaprenyl-diphosphatase activity"/>
    <property type="evidence" value="ECO:0007669"/>
    <property type="project" value="InterPro"/>
</dbReference>
<dbReference type="EMBL" id="RHXB01000002">
    <property type="protein sequence ID" value="RSE28565.1"/>
    <property type="molecule type" value="Genomic_DNA"/>
</dbReference>
<dbReference type="InterPro" id="IPR000326">
    <property type="entry name" value="PAP2/HPO"/>
</dbReference>
<name>A0A427V7K1_9ENTR</name>
<evidence type="ECO:0000313" key="3">
    <source>
        <dbReference type="EMBL" id="RSE28565.1"/>
    </source>
</evidence>
<accession>A0A427V7K1</accession>
<sequence length="237" mass="27045">MKTRLPLIVLMNIAGLVLFFSWMLPANHGFWFPIDSGIFHYFNNLLVENRAFLWLVAITNNRAFDGFSLVAMGLLMLSYWLKQTPYGRRQIVIMGVVMLLTAVVLNQIGQRLPVQRHSPTLFFTDIHRVSELLNIPTKDASKDSFPGDHGMMLMIFCGFMLRYFGVRAFAISLVIFVVFSLPRMMIGAHWFTDIFVGSLSVILVGLPWVLLTPLSDKIITQLNYYLPGKNKQSPNIQ</sequence>
<dbReference type="UniPathway" id="UPA00030"/>
<comment type="catalytic activity">
    <reaction evidence="1">
        <text>an alpha-Kdo-(2-&gt;4)-alpha-Kdo-(2-&gt;6)-lipid A + di-trans,octa-cis-undecaprenyl diphosphate = an alpha-D-Kdo-(2-&gt;4)-alpha-D-Kdo-(2-&gt;6)-lipid A 1-diphosphate + di-trans,octa-cis-undecaprenyl phosphate</text>
        <dbReference type="Rhea" id="RHEA:74291"/>
        <dbReference type="ChEBI" id="CHEBI:58405"/>
        <dbReference type="ChEBI" id="CHEBI:60392"/>
        <dbReference type="ChEBI" id="CHEBI:176431"/>
        <dbReference type="ChEBI" id="CHEBI:193150"/>
        <dbReference type="EC" id="2.7.4.29"/>
    </reaction>
</comment>
<reference evidence="3 4" key="1">
    <citation type="submission" date="2018-10" db="EMBL/GenBank/DDBJ databases">
        <title>Transmission dynamics of multidrug resistant bacteria on intensive care unit surfaces.</title>
        <authorList>
            <person name="D'Souza A.W."/>
            <person name="Potter R.F."/>
            <person name="Wallace M."/>
            <person name="Shupe A."/>
            <person name="Patel S."/>
            <person name="Sun S."/>
            <person name="Gul D."/>
            <person name="Kwon J.H."/>
            <person name="Andleeb S."/>
            <person name="Burnham C.-A.D."/>
            <person name="Dantas G."/>
        </authorList>
    </citation>
    <scope>NUCLEOTIDE SEQUENCE [LARGE SCALE GENOMIC DNA]</scope>
    <source>
        <strain evidence="3 4">AS_373</strain>
    </source>
</reference>
<proteinExistence type="inferred from homology"/>
<dbReference type="SMART" id="SM00014">
    <property type="entry name" value="acidPPc"/>
    <property type="match status" value="1"/>
</dbReference>
<gene>
    <name evidence="1" type="primary">lpxT</name>
    <name evidence="3" type="ORF">EGT71_04040</name>
</gene>
<keyword evidence="1" id="KW-0472">Membrane</keyword>
<feature type="transmembrane region" description="Helical" evidence="1">
    <location>
        <begin position="190"/>
        <end position="211"/>
    </location>
</feature>
<feature type="transmembrane region" description="Helical" evidence="1">
    <location>
        <begin position="51"/>
        <end position="79"/>
    </location>
</feature>
<evidence type="ECO:0000313" key="4">
    <source>
        <dbReference type="Proteomes" id="UP000275331"/>
    </source>
</evidence>
<comment type="function">
    <text evidence="1">Involved in the modification of the lipid A domain of lipopolysaccharides (LPS). Transfers a phosphate group from undecaprenyl pyrophosphate (C55-PP) to lipid A to form lipid A 1-diphosphate. Contributes to the recycling of undecaprenyl phosphate (C55-P).</text>
</comment>
<keyword evidence="1" id="KW-0808">Transferase</keyword>
<dbReference type="Pfam" id="PF01569">
    <property type="entry name" value="PAP2"/>
    <property type="match status" value="1"/>
</dbReference>